<dbReference type="GO" id="GO:0046872">
    <property type="term" value="F:metal ion binding"/>
    <property type="evidence" value="ECO:0007669"/>
    <property type="project" value="UniProtKB-KW"/>
</dbReference>
<evidence type="ECO:0000313" key="10">
    <source>
        <dbReference type="EMBL" id="PIY33633.1"/>
    </source>
</evidence>
<gene>
    <name evidence="10" type="ORF">COZ07_01435</name>
</gene>
<keyword evidence="6" id="KW-0560">Oxidoreductase</keyword>
<dbReference type="Pfam" id="PF00037">
    <property type="entry name" value="Fer4"/>
    <property type="match status" value="1"/>
</dbReference>
<dbReference type="Pfam" id="PF12831">
    <property type="entry name" value="FAD_oxidored"/>
    <property type="match status" value="1"/>
</dbReference>
<protein>
    <submittedName>
        <fullName evidence="10">Disulfide reductase</fullName>
    </submittedName>
</protein>
<keyword evidence="5" id="KW-0274">FAD</keyword>
<dbReference type="EMBL" id="PFKO01000049">
    <property type="protein sequence ID" value="PIY33633.1"/>
    <property type="molecule type" value="Genomic_DNA"/>
</dbReference>
<evidence type="ECO:0000259" key="9">
    <source>
        <dbReference type="PROSITE" id="PS51379"/>
    </source>
</evidence>
<dbReference type="InterPro" id="IPR039650">
    <property type="entry name" value="HdrA-like"/>
</dbReference>
<dbReference type="Proteomes" id="UP000230646">
    <property type="component" value="Unassembled WGS sequence"/>
</dbReference>
<evidence type="ECO:0000256" key="7">
    <source>
        <dbReference type="ARBA" id="ARBA00023004"/>
    </source>
</evidence>
<keyword evidence="3" id="KW-0004">4Fe-4S</keyword>
<keyword evidence="7" id="KW-0408">Iron</keyword>
<dbReference type="AlphaFoldDB" id="A0A2M7PSL3"/>
<evidence type="ECO:0000256" key="3">
    <source>
        <dbReference type="ARBA" id="ARBA00022485"/>
    </source>
</evidence>
<name>A0A2M7PSL3_9BACT</name>
<organism evidence="10 11">
    <name type="scientific">Candidatus Infernicultor aquiphilus</name>
    <dbReference type="NCBI Taxonomy" id="1805029"/>
    <lineage>
        <taxon>Bacteria</taxon>
        <taxon>Pseudomonadati</taxon>
        <taxon>Atribacterota</taxon>
        <taxon>Candidatus Phoenicimicrobiia</taxon>
        <taxon>Candidatus Pheonicimicrobiales</taxon>
        <taxon>Candidatus Phoenicimicrobiaceae</taxon>
        <taxon>Candidatus Infernicultor</taxon>
    </lineage>
</organism>
<keyword evidence="4" id="KW-0479">Metal-binding</keyword>
<dbReference type="PROSITE" id="PS00198">
    <property type="entry name" value="4FE4S_FER_1"/>
    <property type="match status" value="2"/>
</dbReference>
<evidence type="ECO:0000256" key="5">
    <source>
        <dbReference type="ARBA" id="ARBA00022827"/>
    </source>
</evidence>
<evidence type="ECO:0000256" key="2">
    <source>
        <dbReference type="ARBA" id="ARBA00006561"/>
    </source>
</evidence>
<dbReference type="PANTHER" id="PTHR43498:SF1">
    <property type="entry name" value="COB--COM HETERODISULFIDE REDUCTASE IRON-SULFUR SUBUNIT A"/>
    <property type="match status" value="1"/>
</dbReference>
<dbReference type="PROSITE" id="PS51379">
    <property type="entry name" value="4FE4S_FER_2"/>
    <property type="match status" value="4"/>
</dbReference>
<evidence type="ECO:0000256" key="6">
    <source>
        <dbReference type="ARBA" id="ARBA00023002"/>
    </source>
</evidence>
<feature type="domain" description="4Fe-4S ferredoxin-type" evidence="9">
    <location>
        <begin position="576"/>
        <end position="605"/>
    </location>
</feature>
<comment type="similarity">
    <text evidence="2">Belongs to the HdrA family.</text>
</comment>
<dbReference type="InterPro" id="IPR036188">
    <property type="entry name" value="FAD/NAD-bd_sf"/>
</dbReference>
<evidence type="ECO:0000256" key="4">
    <source>
        <dbReference type="ARBA" id="ARBA00022723"/>
    </source>
</evidence>
<dbReference type="SUPFAM" id="SSF54862">
    <property type="entry name" value="4Fe-4S ferredoxins"/>
    <property type="match status" value="1"/>
</dbReference>
<keyword evidence="5" id="KW-0285">Flavoprotein</keyword>
<dbReference type="InterPro" id="IPR017896">
    <property type="entry name" value="4Fe4S_Fe-S-bd"/>
</dbReference>
<dbReference type="PANTHER" id="PTHR43498">
    <property type="entry name" value="FERREDOXIN:COB-COM HETERODISULFIDE REDUCTASE SUBUNIT A"/>
    <property type="match status" value="1"/>
</dbReference>
<comment type="cofactor">
    <cofactor evidence="1">
        <name>FAD</name>
        <dbReference type="ChEBI" id="CHEBI:57692"/>
    </cofactor>
</comment>
<dbReference type="GO" id="GO:0016491">
    <property type="term" value="F:oxidoreductase activity"/>
    <property type="evidence" value="ECO:0007669"/>
    <property type="project" value="UniProtKB-KW"/>
</dbReference>
<evidence type="ECO:0000256" key="1">
    <source>
        <dbReference type="ARBA" id="ARBA00001974"/>
    </source>
</evidence>
<reference evidence="10 11" key="1">
    <citation type="submission" date="2017-09" db="EMBL/GenBank/DDBJ databases">
        <title>Depth-based differentiation of microbial function through sediment-hosted aquifers and enrichment of novel symbionts in the deep terrestrial subsurface.</title>
        <authorList>
            <person name="Probst A.J."/>
            <person name="Ladd B."/>
            <person name="Jarett J.K."/>
            <person name="Geller-Mcgrath D.E."/>
            <person name="Sieber C.M."/>
            <person name="Emerson J.B."/>
            <person name="Anantharaman K."/>
            <person name="Thomas B.C."/>
            <person name="Malmstrom R."/>
            <person name="Stieglmeier M."/>
            <person name="Klingl A."/>
            <person name="Woyke T."/>
            <person name="Ryan C.M."/>
            <person name="Banfield J.F."/>
        </authorList>
    </citation>
    <scope>NUCLEOTIDE SEQUENCE [LARGE SCALE GENOMIC DNA]</scope>
    <source>
        <strain evidence="10">CG_4_10_14_3_um_filter_34_13</strain>
    </source>
</reference>
<evidence type="ECO:0000313" key="11">
    <source>
        <dbReference type="Proteomes" id="UP000230646"/>
    </source>
</evidence>
<evidence type="ECO:0000256" key="8">
    <source>
        <dbReference type="ARBA" id="ARBA00023014"/>
    </source>
</evidence>
<feature type="domain" description="4Fe-4S ferredoxin-type" evidence="9">
    <location>
        <begin position="607"/>
        <end position="636"/>
    </location>
</feature>
<dbReference type="Gene3D" id="3.40.50.720">
    <property type="entry name" value="NAD(P)-binding Rossmann-like Domain"/>
    <property type="match status" value="1"/>
</dbReference>
<proteinExistence type="inferred from homology"/>
<sequence length="650" mass="71728">MSRIGVFICHCGLNIAGTIEVEKVVKLVSDYPEVVYATDYMYMCSDPGQDMIKEMVKEKKLDGVVVAACSPTMHETTFRNTIASVGLNPYRGEIANIREQCSWVHQNHKEIATEKAVKIIEATIEKLKLDIPLLPLSVPVTKRALVIGGGIAGIQASLDIADSGYEVILVEKNQSIGGHMLQLSETFPTLDCPQCIATPKMVQVGQHPKIKLLAFSEVEEVSGYVGNFQVKIRRKASFVDWDKCTGCGLCIEKCPVRVPSEFNEFLSKRKAIYTLFPQAVPNKPVIDSNNCLYFTKGKCRVCEKNCSLKAINFEQKDSLVEEKVGAIIVATGYDLMNKAEVGEYGYGKYKDVIDGMQLERLLAPAGPTEGIPYRPSDGKIPKEVVFIQCVGSRDPEHYYPYCSKICCMYTVKQAMLYKHAVPDGQAYVFYMDIRCNGKGYEEFLQRGIEEDRILYLRGRVSKIFKDGDKIKVWGADTLTGRKIEISADLVVLAMAIIPSKGAKKLAEKLRLATDDYGFLTEAHPKLRPVESLTAGYFLAGAAQAPKDIPETVAQASGAASKVDSLFSKDELYHEPIIANVDEEVCVGCGNCVNICAYDAIELDLKTKKARVNPIICEGCGACSAACPSGAMQQNNFSKRQIFEMVNIFTV</sequence>
<dbReference type="RefSeq" id="WP_406606826.1">
    <property type="nucleotide sequence ID" value="NZ_PFKO01000049.1"/>
</dbReference>
<feature type="domain" description="4Fe-4S ferredoxin-type" evidence="9">
    <location>
        <begin position="282"/>
        <end position="316"/>
    </location>
</feature>
<dbReference type="Pfam" id="PF12838">
    <property type="entry name" value="Fer4_7"/>
    <property type="match status" value="1"/>
</dbReference>
<keyword evidence="8" id="KW-0411">Iron-sulfur</keyword>
<dbReference type="GO" id="GO:0051539">
    <property type="term" value="F:4 iron, 4 sulfur cluster binding"/>
    <property type="evidence" value="ECO:0007669"/>
    <property type="project" value="UniProtKB-KW"/>
</dbReference>
<dbReference type="SUPFAM" id="SSF51905">
    <property type="entry name" value="FAD/NAD(P)-binding domain"/>
    <property type="match status" value="1"/>
</dbReference>
<dbReference type="Gene3D" id="3.30.70.20">
    <property type="match status" value="2"/>
</dbReference>
<feature type="domain" description="4Fe-4S ferredoxin-type" evidence="9">
    <location>
        <begin position="235"/>
        <end position="264"/>
    </location>
</feature>
<comment type="caution">
    <text evidence="10">The sequence shown here is derived from an EMBL/GenBank/DDBJ whole genome shotgun (WGS) entry which is preliminary data.</text>
</comment>
<accession>A0A2M7PSL3</accession>
<dbReference type="InterPro" id="IPR017900">
    <property type="entry name" value="4Fe4S_Fe_S_CS"/>
</dbReference>